<dbReference type="SUPFAM" id="SSF55729">
    <property type="entry name" value="Acyl-CoA N-acyltransferases (Nat)"/>
    <property type="match status" value="1"/>
</dbReference>
<dbReference type="PANTHER" id="PTHR43877:SF2">
    <property type="entry name" value="AMINOALKYLPHOSPHONATE N-ACETYLTRANSFERASE-RELATED"/>
    <property type="match status" value="1"/>
</dbReference>
<dbReference type="InterPro" id="IPR000182">
    <property type="entry name" value="GNAT_dom"/>
</dbReference>
<dbReference type="AlphaFoldDB" id="A0A4S3M4U1"/>
<protein>
    <submittedName>
        <fullName evidence="4">GNAT family N-acetyltransferase</fullName>
    </submittedName>
</protein>
<dbReference type="OrthoDB" id="9796381at2"/>
<keyword evidence="5" id="KW-1185">Reference proteome</keyword>
<organism evidence="4 5">
    <name type="scientific">Robertkochia marina</name>
    <dbReference type="NCBI Taxonomy" id="1227945"/>
    <lineage>
        <taxon>Bacteria</taxon>
        <taxon>Pseudomonadati</taxon>
        <taxon>Bacteroidota</taxon>
        <taxon>Flavobacteriia</taxon>
        <taxon>Flavobacteriales</taxon>
        <taxon>Flavobacteriaceae</taxon>
        <taxon>Robertkochia</taxon>
    </lineage>
</organism>
<reference evidence="4 5" key="1">
    <citation type="submission" date="2019-04" db="EMBL/GenBank/DDBJ databases">
        <title>Draft genome sequence of Robertkochia marina CC-AMO-30D.</title>
        <authorList>
            <person name="Hameed A."/>
            <person name="Lin S.-Y."/>
            <person name="Shahina M."/>
            <person name="Lai W.-A."/>
            <person name="Young C.-C."/>
        </authorList>
    </citation>
    <scope>NUCLEOTIDE SEQUENCE [LARGE SCALE GENOMIC DNA]</scope>
    <source>
        <strain evidence="4 5">CC-AMO-30D</strain>
    </source>
</reference>
<sequence>MHTIRKATLKDIDNILQITKACAQKMRLQGIYQWNGYYPSREAFEHDVERQELYVLEKGRKLIGCIVISTLADEFYKDIEWLTEDGEQYYIHRLAVHPDQQGKGFAQTLMDYAENMARENNITSVRLDTFSKNERNQRFYEQRGYQRLGEIFFPKQSKFPFYCYELPLGS</sequence>
<comment type="caution">
    <text evidence="4">The sequence shown here is derived from an EMBL/GenBank/DDBJ whole genome shotgun (WGS) entry which is preliminary data.</text>
</comment>
<dbReference type="CDD" id="cd04301">
    <property type="entry name" value="NAT_SF"/>
    <property type="match status" value="1"/>
</dbReference>
<evidence type="ECO:0000313" key="5">
    <source>
        <dbReference type="Proteomes" id="UP000305939"/>
    </source>
</evidence>
<dbReference type="InterPro" id="IPR050832">
    <property type="entry name" value="Bact_Acetyltransf"/>
</dbReference>
<name>A0A4S3M4U1_9FLAO</name>
<evidence type="ECO:0000259" key="3">
    <source>
        <dbReference type="PROSITE" id="PS51186"/>
    </source>
</evidence>
<dbReference type="GO" id="GO:0016747">
    <property type="term" value="F:acyltransferase activity, transferring groups other than amino-acyl groups"/>
    <property type="evidence" value="ECO:0007669"/>
    <property type="project" value="InterPro"/>
</dbReference>
<dbReference type="RefSeq" id="WP_136334707.1">
    <property type="nucleotide sequence ID" value="NZ_QXMP01000001.1"/>
</dbReference>
<dbReference type="PANTHER" id="PTHR43877">
    <property type="entry name" value="AMINOALKYLPHOSPHONATE N-ACETYLTRANSFERASE-RELATED-RELATED"/>
    <property type="match status" value="1"/>
</dbReference>
<dbReference type="Pfam" id="PF00583">
    <property type="entry name" value="Acetyltransf_1"/>
    <property type="match status" value="1"/>
</dbReference>
<evidence type="ECO:0000256" key="2">
    <source>
        <dbReference type="ARBA" id="ARBA00023315"/>
    </source>
</evidence>
<gene>
    <name evidence="4" type="ORF">E7Z59_02480</name>
</gene>
<dbReference type="Proteomes" id="UP000305939">
    <property type="component" value="Unassembled WGS sequence"/>
</dbReference>
<dbReference type="Gene3D" id="3.40.630.30">
    <property type="match status" value="1"/>
</dbReference>
<dbReference type="EMBL" id="SSMC01000001">
    <property type="protein sequence ID" value="THD69217.1"/>
    <property type="molecule type" value="Genomic_DNA"/>
</dbReference>
<proteinExistence type="predicted"/>
<accession>A0A4S3M4U1</accession>
<keyword evidence="2" id="KW-0012">Acyltransferase</keyword>
<feature type="domain" description="N-acetyltransferase" evidence="3">
    <location>
        <begin position="2"/>
        <end position="169"/>
    </location>
</feature>
<dbReference type="PROSITE" id="PS51186">
    <property type="entry name" value="GNAT"/>
    <property type="match status" value="1"/>
</dbReference>
<keyword evidence="1 4" id="KW-0808">Transferase</keyword>
<evidence type="ECO:0000313" key="4">
    <source>
        <dbReference type="EMBL" id="THD69217.1"/>
    </source>
</evidence>
<dbReference type="InterPro" id="IPR016181">
    <property type="entry name" value="Acyl_CoA_acyltransferase"/>
</dbReference>
<evidence type="ECO:0000256" key="1">
    <source>
        <dbReference type="ARBA" id="ARBA00022679"/>
    </source>
</evidence>